<comment type="caution">
    <text evidence="1">The sequence shown here is derived from an EMBL/GenBank/DDBJ whole genome shotgun (WGS) entry which is preliminary data.</text>
</comment>
<proteinExistence type="predicted"/>
<dbReference type="EMBL" id="JANKHO010000334">
    <property type="protein sequence ID" value="KAJ3511321.1"/>
    <property type="molecule type" value="Genomic_DNA"/>
</dbReference>
<evidence type="ECO:0000313" key="2">
    <source>
        <dbReference type="Proteomes" id="UP001148786"/>
    </source>
</evidence>
<gene>
    <name evidence="1" type="ORF">NLJ89_g4162</name>
</gene>
<evidence type="ECO:0000313" key="1">
    <source>
        <dbReference type="EMBL" id="KAJ3511321.1"/>
    </source>
</evidence>
<evidence type="ECO:0008006" key="3">
    <source>
        <dbReference type="Google" id="ProtNLM"/>
    </source>
</evidence>
<protein>
    <recommendedName>
        <fullName evidence="3">F-box domain-containing protein</fullName>
    </recommendedName>
</protein>
<keyword evidence="2" id="KW-1185">Reference proteome</keyword>
<dbReference type="Proteomes" id="UP001148786">
    <property type="component" value="Unassembled WGS sequence"/>
</dbReference>
<sequence>MVAQIGLLPLEELQMNLERFSDFPSLPPPDDSRRGYFHDSKHATIFVRSPNVLLDLIEQWNATKLQSLTVNHPRRSFIWNFEDIFKFLAEYLLSATLRSLVFRTVPPDDSNVPYNQNTSEPGGLNIDVGRQVTLKDADLVAIVSACPLLEDFGVYERVLQHALVNPGEMHACLQVPELLFNIFQYCHDNDEAEADIAPPEERSLPALARTCRYFLEPALDVHWHTISSLGPLLFLLPDDIVKLERARNDIFTPDSILHIDRKIQKSEFSRWMYYSPRVKAIDTRYVGGALQYTQIPCYIYDILLSLDDKGKRLLPNLRDITVEILCFTSNRSFFSLLFNQSIRRIAIVDGSRVSRNDFDYEPIWTGLAALLTEKNVGGLKRLDLRSFQLSDASMVAQIGLLQLEELQINLERLDSLDPPLPPPDNRREGYFSSLKRATIFARSPDTLLDLIRQWNATELQSLTVDRPERSVTWNLEEIFKILGEHLPSTTLRSLVFLTRPAVQHSPYNRNTSDLTCGTMSTLFPLKNLKTLSLSTGGRVAFKDADLIAFAYTWPLLETFEAYERELIVESEISSRGVLSFVAALPRLDHLTLRFNALSHSVSLDDIPALGHLRSLDVCLSSADNPDVIAQFIRQAFPSLAQFVFGLRYLDGDPGASLRNSYVSPQEDHRGKEYYNCWKDVLVLLEPSEEIPSL</sequence>
<dbReference type="AlphaFoldDB" id="A0A9W8K3U3"/>
<dbReference type="OrthoDB" id="3055845at2759"/>
<organism evidence="1 2">
    <name type="scientific">Agrocybe chaxingu</name>
    <dbReference type="NCBI Taxonomy" id="84603"/>
    <lineage>
        <taxon>Eukaryota</taxon>
        <taxon>Fungi</taxon>
        <taxon>Dikarya</taxon>
        <taxon>Basidiomycota</taxon>
        <taxon>Agaricomycotina</taxon>
        <taxon>Agaricomycetes</taxon>
        <taxon>Agaricomycetidae</taxon>
        <taxon>Agaricales</taxon>
        <taxon>Agaricineae</taxon>
        <taxon>Strophariaceae</taxon>
        <taxon>Agrocybe</taxon>
    </lineage>
</organism>
<accession>A0A9W8K3U3</accession>
<dbReference type="SUPFAM" id="SSF52047">
    <property type="entry name" value="RNI-like"/>
    <property type="match status" value="1"/>
</dbReference>
<reference evidence="1" key="1">
    <citation type="submission" date="2022-07" db="EMBL/GenBank/DDBJ databases">
        <title>Genome Sequence of Agrocybe chaxingu.</title>
        <authorList>
            <person name="Buettner E."/>
        </authorList>
    </citation>
    <scope>NUCLEOTIDE SEQUENCE</scope>
    <source>
        <strain evidence="1">MP-N11</strain>
    </source>
</reference>
<dbReference type="InterPro" id="IPR032675">
    <property type="entry name" value="LRR_dom_sf"/>
</dbReference>
<name>A0A9W8K3U3_9AGAR</name>
<dbReference type="Gene3D" id="3.80.10.10">
    <property type="entry name" value="Ribonuclease Inhibitor"/>
    <property type="match status" value="1"/>
</dbReference>